<comment type="similarity">
    <text evidence="3 18">Belongs to the complex I subunit 2 family.</text>
</comment>
<comment type="catalytic activity">
    <reaction evidence="17 18">
        <text>a ubiquinone + NADH + 5 H(+)(in) = a ubiquinol + NAD(+) + 4 H(+)(out)</text>
        <dbReference type="Rhea" id="RHEA:29091"/>
        <dbReference type="Rhea" id="RHEA-COMP:9565"/>
        <dbReference type="Rhea" id="RHEA-COMP:9566"/>
        <dbReference type="ChEBI" id="CHEBI:15378"/>
        <dbReference type="ChEBI" id="CHEBI:16389"/>
        <dbReference type="ChEBI" id="CHEBI:17976"/>
        <dbReference type="ChEBI" id="CHEBI:57540"/>
        <dbReference type="ChEBI" id="CHEBI:57945"/>
        <dbReference type="EC" id="7.1.1.2"/>
    </reaction>
</comment>
<dbReference type="EMBL" id="MT394502">
    <property type="protein sequence ID" value="UOF70179.1"/>
    <property type="molecule type" value="Genomic_DNA"/>
</dbReference>
<dbReference type="GO" id="GO:0006120">
    <property type="term" value="P:mitochondrial electron transport, NADH to ubiquinone"/>
    <property type="evidence" value="ECO:0007669"/>
    <property type="project" value="InterPro"/>
</dbReference>
<keyword evidence="7 18" id="KW-0679">Respiratory chain</keyword>
<evidence type="ECO:0000256" key="12">
    <source>
        <dbReference type="ARBA" id="ARBA00022989"/>
    </source>
</evidence>
<evidence type="ECO:0000256" key="9">
    <source>
        <dbReference type="ARBA" id="ARBA00022792"/>
    </source>
</evidence>
<dbReference type="PRINTS" id="PR01436">
    <property type="entry name" value="NADHDHGNASE2"/>
</dbReference>
<keyword evidence="11 18" id="KW-0249">Electron transport</keyword>
<dbReference type="EC" id="7.1.1.2" evidence="4 18"/>
<feature type="transmembrane region" description="Helical" evidence="18">
    <location>
        <begin position="59"/>
        <end position="79"/>
    </location>
</feature>
<keyword evidence="6" id="KW-0813">Transport</keyword>
<dbReference type="PANTHER" id="PTHR46552:SF1">
    <property type="entry name" value="NADH-UBIQUINONE OXIDOREDUCTASE CHAIN 2"/>
    <property type="match status" value="1"/>
</dbReference>
<keyword evidence="10 18" id="KW-1278">Translocase</keyword>
<dbReference type="AlphaFoldDB" id="A0A8T9JAC4"/>
<feature type="transmembrane region" description="Helical" evidence="18">
    <location>
        <begin position="271"/>
        <end position="291"/>
    </location>
</feature>
<comment type="subcellular location">
    <subcellularLocation>
        <location evidence="2 18">Mitochondrion inner membrane</location>
        <topology evidence="2 18">Multi-pass membrane protein</topology>
    </subcellularLocation>
</comment>
<sequence length="335" mass="38017">MYLTLNKFMPLFFVFCGTMITLTSSSWLMAWAGLEVNMMAFIPIILTHNKLSNESALKYFLIQASGSIIIFFSAILLMNTHIMNSMDMTNLMASSMIPLALVLKLGAAPVHFWFPQVMEGLNWFASMMLLTWQKIAPLFLMTTYNLSSLFMYLVVLLSSAVGALGGLNQLLLRKMLAYSSINHLAWMIMSALISINILFTYFIVYSLITLTIILILMSNNFIHLTQLMNNHYSLSLISVGLFLNLLSLGGFPPFIGFLPKWLVLTALTSNPLFLLSIFLVLCSVLTLYFYMRISFNFLMMAPKLYWSNKSLVPLKNFIKLLSMMPIITLPLMIML</sequence>
<evidence type="ECO:0000256" key="13">
    <source>
        <dbReference type="ARBA" id="ARBA00023027"/>
    </source>
</evidence>
<keyword evidence="12 18" id="KW-1133">Transmembrane helix</keyword>
<feature type="transmembrane region" description="Helical" evidence="18">
    <location>
        <begin position="184"/>
        <end position="217"/>
    </location>
</feature>
<evidence type="ECO:0000256" key="1">
    <source>
        <dbReference type="ARBA" id="ARBA00003257"/>
    </source>
</evidence>
<feature type="transmembrane region" description="Helical" evidence="18">
    <location>
        <begin position="312"/>
        <end position="333"/>
    </location>
</feature>
<feature type="transmembrane region" description="Helical" evidence="18">
    <location>
        <begin position="229"/>
        <end position="251"/>
    </location>
</feature>
<feature type="transmembrane region" description="Helical" evidence="18">
    <location>
        <begin position="149"/>
        <end position="172"/>
    </location>
</feature>
<evidence type="ECO:0000256" key="4">
    <source>
        <dbReference type="ARBA" id="ARBA00012944"/>
    </source>
</evidence>
<proteinExistence type="inferred from homology"/>
<evidence type="ECO:0000256" key="6">
    <source>
        <dbReference type="ARBA" id="ARBA00022448"/>
    </source>
</evidence>
<evidence type="ECO:0000256" key="18">
    <source>
        <dbReference type="RuleBase" id="RU003403"/>
    </source>
</evidence>
<geneLocation type="mitochondrion" evidence="20"/>
<accession>A0A8T9JAC4</accession>
<evidence type="ECO:0000256" key="10">
    <source>
        <dbReference type="ARBA" id="ARBA00022967"/>
    </source>
</evidence>
<evidence type="ECO:0000256" key="7">
    <source>
        <dbReference type="ARBA" id="ARBA00022660"/>
    </source>
</evidence>
<keyword evidence="8 18" id="KW-0812">Transmembrane</keyword>
<feature type="domain" description="NADH:quinone oxidoreductase/Mrp antiporter transmembrane" evidence="19">
    <location>
        <begin position="24"/>
        <end position="286"/>
    </location>
</feature>
<protein>
    <recommendedName>
        <fullName evidence="5 18">NADH-ubiquinone oxidoreductase chain 2</fullName>
        <ecNumber evidence="4 18">7.1.1.2</ecNumber>
    </recommendedName>
</protein>
<dbReference type="GO" id="GO:0005743">
    <property type="term" value="C:mitochondrial inner membrane"/>
    <property type="evidence" value="ECO:0007669"/>
    <property type="project" value="UniProtKB-SubCell"/>
</dbReference>
<keyword evidence="15 18" id="KW-0496">Mitochondrion</keyword>
<evidence type="ECO:0000256" key="14">
    <source>
        <dbReference type="ARBA" id="ARBA00023075"/>
    </source>
</evidence>
<evidence type="ECO:0000256" key="15">
    <source>
        <dbReference type="ARBA" id="ARBA00023128"/>
    </source>
</evidence>
<evidence type="ECO:0000256" key="2">
    <source>
        <dbReference type="ARBA" id="ARBA00004448"/>
    </source>
</evidence>
<dbReference type="RefSeq" id="YP_010352865.1">
    <property type="nucleotide sequence ID" value="NC_062679.1"/>
</dbReference>
<evidence type="ECO:0000256" key="8">
    <source>
        <dbReference type="ARBA" id="ARBA00022692"/>
    </source>
</evidence>
<evidence type="ECO:0000256" key="5">
    <source>
        <dbReference type="ARBA" id="ARBA00021008"/>
    </source>
</evidence>
<keyword evidence="16 18" id="KW-0472">Membrane</keyword>
<organism evidence="20">
    <name type="scientific">Tropostreptus hamatus</name>
    <dbReference type="NCBI Taxonomy" id="2931681"/>
    <lineage>
        <taxon>Eukaryota</taxon>
        <taxon>Metazoa</taxon>
        <taxon>Ecdysozoa</taxon>
        <taxon>Arthropoda</taxon>
        <taxon>Myriapoda</taxon>
        <taxon>Diplopoda</taxon>
        <taxon>Helminthomorpha</taxon>
        <taxon>Spirostreptida</taxon>
        <taxon>Spirostreptidae</taxon>
        <taxon>Tropostreptus</taxon>
    </lineage>
</organism>
<dbReference type="Pfam" id="PF00361">
    <property type="entry name" value="Proton_antipo_M"/>
    <property type="match status" value="1"/>
</dbReference>
<keyword evidence="13 18" id="KW-0520">NAD</keyword>
<evidence type="ECO:0000256" key="11">
    <source>
        <dbReference type="ARBA" id="ARBA00022982"/>
    </source>
</evidence>
<reference evidence="20" key="1">
    <citation type="submission" date="2020-04" db="EMBL/GenBank/DDBJ databases">
        <title>Complete mitochondrial genomes from museum specimens uncover millipede evolution in the Eastern Arc Mountains.</title>
        <authorList>
            <person name="Margaryan A."/>
        </authorList>
    </citation>
    <scope>NUCLEOTIDE SEQUENCE</scope>
</reference>
<comment type="function">
    <text evidence="18">Core subunit of the mitochondrial membrane respiratory chain NADH dehydrogenase (Complex I) which catalyzes electron transfer from NADH through the respiratory chain, using ubiquinone as an electron acceptor. Essential for the catalytic activity and assembly of complex I.</text>
</comment>
<name>A0A8T9JAC4_9MYRI</name>
<evidence type="ECO:0000313" key="20">
    <source>
        <dbReference type="EMBL" id="UOF70179.1"/>
    </source>
</evidence>
<dbReference type="PANTHER" id="PTHR46552">
    <property type="entry name" value="NADH-UBIQUINONE OXIDOREDUCTASE CHAIN 2"/>
    <property type="match status" value="1"/>
</dbReference>
<keyword evidence="9 18" id="KW-0999">Mitochondrion inner membrane</keyword>
<evidence type="ECO:0000259" key="19">
    <source>
        <dbReference type="Pfam" id="PF00361"/>
    </source>
</evidence>
<evidence type="ECO:0000256" key="17">
    <source>
        <dbReference type="ARBA" id="ARBA00049551"/>
    </source>
</evidence>
<dbReference type="GO" id="GO:0008137">
    <property type="term" value="F:NADH dehydrogenase (ubiquinone) activity"/>
    <property type="evidence" value="ECO:0007669"/>
    <property type="project" value="UniProtKB-EC"/>
</dbReference>
<dbReference type="InterPro" id="IPR050175">
    <property type="entry name" value="Complex_I_Subunit_2"/>
</dbReference>
<feature type="transmembrane region" description="Helical" evidence="18">
    <location>
        <begin position="91"/>
        <end position="114"/>
    </location>
</feature>
<dbReference type="GeneID" id="71887100"/>
<dbReference type="InterPro" id="IPR003917">
    <property type="entry name" value="NADH_UbQ_OxRdtase_chain2"/>
</dbReference>
<evidence type="ECO:0000256" key="3">
    <source>
        <dbReference type="ARBA" id="ARBA00007012"/>
    </source>
</evidence>
<evidence type="ECO:0000256" key="16">
    <source>
        <dbReference type="ARBA" id="ARBA00023136"/>
    </source>
</evidence>
<dbReference type="CTD" id="4536"/>
<feature type="transmembrane region" description="Helical" evidence="18">
    <location>
        <begin position="12"/>
        <end position="34"/>
    </location>
</feature>
<dbReference type="InterPro" id="IPR001750">
    <property type="entry name" value="ND/Mrp_TM"/>
</dbReference>
<comment type="function">
    <text evidence="1">Core subunit of the mitochondrial membrane respiratory chain NADH dehydrogenase (Complex I) that is believed to belong to the minimal assembly required for catalysis. Complex I functions in the transfer of electrons from NADH to the respiratory chain. The immediate electron acceptor for the enzyme is believed to be ubiquinone.</text>
</comment>
<keyword evidence="14 18" id="KW-0830">Ubiquinone</keyword>
<gene>
    <name evidence="20" type="primary">ND2</name>
</gene>